<feature type="region of interest" description="Disordered" evidence="1">
    <location>
        <begin position="358"/>
        <end position="400"/>
    </location>
</feature>
<feature type="compositionally biased region" description="Low complexity" evidence="1">
    <location>
        <begin position="111"/>
        <end position="123"/>
    </location>
</feature>
<dbReference type="PANTHER" id="PTHR23333">
    <property type="entry name" value="UBX DOMAIN CONTAINING PROTEIN"/>
    <property type="match status" value="1"/>
</dbReference>
<name>A0A553NEM7_TIGCA</name>
<dbReference type="GO" id="GO:0043130">
    <property type="term" value="F:ubiquitin binding"/>
    <property type="evidence" value="ECO:0007669"/>
    <property type="project" value="TreeGrafter"/>
</dbReference>
<dbReference type="Pfam" id="PF08059">
    <property type="entry name" value="SEP"/>
    <property type="match status" value="1"/>
</dbReference>
<dbReference type="InterPro" id="IPR012989">
    <property type="entry name" value="SEP_domain"/>
</dbReference>
<gene>
    <name evidence="4" type="ORF">TCAL_14348</name>
</gene>
<dbReference type="Gene3D" id="3.30.420.210">
    <property type="entry name" value="SEP domain"/>
    <property type="match status" value="1"/>
</dbReference>
<dbReference type="AlphaFoldDB" id="A0A553NEM7"/>
<keyword evidence="5" id="KW-1185">Reference proteome</keyword>
<reference evidence="4 5" key="1">
    <citation type="journal article" date="2018" name="Nat. Ecol. Evol.">
        <title>Genomic signatures of mitonuclear coevolution across populations of Tigriopus californicus.</title>
        <authorList>
            <person name="Barreto F.S."/>
            <person name="Watson E.T."/>
            <person name="Lima T.G."/>
            <person name="Willett C.S."/>
            <person name="Edmands S."/>
            <person name="Li W."/>
            <person name="Burton R.S."/>
        </authorList>
    </citation>
    <scope>NUCLEOTIDE SEQUENCE [LARGE SCALE GENOMIC DNA]</scope>
    <source>
        <strain evidence="4 5">San Diego</strain>
    </source>
</reference>
<dbReference type="SUPFAM" id="SSF54236">
    <property type="entry name" value="Ubiquitin-like"/>
    <property type="match status" value="1"/>
</dbReference>
<evidence type="ECO:0000259" key="2">
    <source>
        <dbReference type="PROSITE" id="PS50033"/>
    </source>
</evidence>
<comment type="caution">
    <text evidence="4">The sequence shown here is derived from an EMBL/GenBank/DDBJ whole genome shotgun (WGS) entry which is preliminary data.</text>
</comment>
<dbReference type="SUPFAM" id="SSF102848">
    <property type="entry name" value="NSFL1 (p97 ATPase) cofactor p47, SEP domain"/>
    <property type="match status" value="1"/>
</dbReference>
<feature type="region of interest" description="Disordered" evidence="1">
    <location>
        <begin position="419"/>
        <end position="525"/>
    </location>
</feature>
<feature type="domain" description="UBX" evidence="2">
    <location>
        <begin position="544"/>
        <end position="630"/>
    </location>
</feature>
<sequence length="639" mass="70169">MTTSSSSSSSRFQPGGGAKGHNASEMVPRDWDLNSTRSEEEKTVHFFRKSLKNEESTKGDQSGGDGRSNPKRTNGSWQPDANRMRHSVIDDSDDVYSSGIDSDNMFEPLPSSAATSGLGSISSGSLNTLPNDVGILIYEQKLRKCMEELEWTRARLSDRALEVDILEKHVAKYQKWQQLNPKGTTTGTEGALTVLPNISRASSSSSSWRDCPQCLKKDDVIAELYDLVSVKGFNPDKKGPNDELALPRSLNDKNQQKSDIDFDQVIKNVSELNRLVCENERSVEYHPEANSASFQQYPALSLDLYANGFYLDGQVRFRFHNEPASRAFLKDLADGYFPAELQGEYPDGVTLLLTDKRDENGPGSKIGATRAFGGLGRSLEGTETSSGVRKSKGFASNSVQPRCSMREVEMKAIKSENILAPLKKSPSTSSLSSSKSRKSNSSNIFLRNSREIPPNNRGAKNTTANDMEPPPSGPRNLKPLPTGKATKSGSSSSRKLTPQVNISNSSSKGKKLMSSLPSASTLPLSSASTFRPKVAAPFQDKRKPRRNSCHLKVMGLAGFPLILELVAYDTVRTLIGLLRNQLQLHRQEGEDVDKHAELQMFSSFPRHRLDLDVSMTLGDLGLLPRAVLHVVLKPSTAMR</sequence>
<feature type="region of interest" description="Disordered" evidence="1">
    <location>
        <begin position="1"/>
        <end position="123"/>
    </location>
</feature>
<dbReference type="GO" id="GO:0043161">
    <property type="term" value="P:proteasome-mediated ubiquitin-dependent protein catabolic process"/>
    <property type="evidence" value="ECO:0007669"/>
    <property type="project" value="TreeGrafter"/>
</dbReference>
<feature type="domain" description="SEP" evidence="3">
    <location>
        <begin position="297"/>
        <end position="362"/>
    </location>
</feature>
<accession>A0A553NEM7</accession>
<evidence type="ECO:0000313" key="5">
    <source>
        <dbReference type="Proteomes" id="UP000318571"/>
    </source>
</evidence>
<evidence type="ECO:0000256" key="1">
    <source>
        <dbReference type="SAM" id="MobiDB-lite"/>
    </source>
</evidence>
<protein>
    <recommendedName>
        <fullName evidence="6">SEP domain-containing protein</fullName>
    </recommendedName>
</protein>
<dbReference type="InterPro" id="IPR001012">
    <property type="entry name" value="UBX_dom"/>
</dbReference>
<dbReference type="EMBL" id="VCGU01000458">
    <property type="protein sequence ID" value="TRY63865.1"/>
    <property type="molecule type" value="Genomic_DNA"/>
</dbReference>
<organism evidence="4 5">
    <name type="scientific">Tigriopus californicus</name>
    <name type="common">Marine copepod</name>
    <dbReference type="NCBI Taxonomy" id="6832"/>
    <lineage>
        <taxon>Eukaryota</taxon>
        <taxon>Metazoa</taxon>
        <taxon>Ecdysozoa</taxon>
        <taxon>Arthropoda</taxon>
        <taxon>Crustacea</taxon>
        <taxon>Multicrustacea</taxon>
        <taxon>Hexanauplia</taxon>
        <taxon>Copepoda</taxon>
        <taxon>Harpacticoida</taxon>
        <taxon>Harpacticidae</taxon>
        <taxon>Tigriopus</taxon>
    </lineage>
</organism>
<evidence type="ECO:0008006" key="6">
    <source>
        <dbReference type="Google" id="ProtNLM"/>
    </source>
</evidence>
<evidence type="ECO:0000259" key="3">
    <source>
        <dbReference type="PROSITE" id="PS51399"/>
    </source>
</evidence>
<dbReference type="PANTHER" id="PTHR23333:SF4">
    <property type="entry name" value="UBX DOMAIN-CONTAINING PROTEIN 11"/>
    <property type="match status" value="1"/>
</dbReference>
<dbReference type="InterPro" id="IPR036241">
    <property type="entry name" value="NSFL1C_SEP_dom_sf"/>
</dbReference>
<feature type="compositionally biased region" description="Low complexity" evidence="1">
    <location>
        <begin position="423"/>
        <end position="442"/>
    </location>
</feature>
<feature type="compositionally biased region" description="Low complexity" evidence="1">
    <location>
        <begin position="1"/>
        <end position="10"/>
    </location>
</feature>
<dbReference type="STRING" id="6832.A0A553NEM7"/>
<dbReference type="InterPro" id="IPR029071">
    <property type="entry name" value="Ubiquitin-like_domsf"/>
</dbReference>
<feature type="compositionally biased region" description="Basic and acidic residues" evidence="1">
    <location>
        <begin position="27"/>
        <end position="44"/>
    </location>
</feature>
<feature type="compositionally biased region" description="Low complexity" evidence="1">
    <location>
        <begin position="503"/>
        <end position="525"/>
    </location>
</feature>
<dbReference type="PROSITE" id="PS50033">
    <property type="entry name" value="UBX"/>
    <property type="match status" value="1"/>
</dbReference>
<evidence type="ECO:0000313" key="4">
    <source>
        <dbReference type="EMBL" id="TRY63865.1"/>
    </source>
</evidence>
<proteinExistence type="predicted"/>
<dbReference type="PROSITE" id="PS51399">
    <property type="entry name" value="SEP"/>
    <property type="match status" value="1"/>
</dbReference>
<feature type="compositionally biased region" description="Polar residues" evidence="1">
    <location>
        <begin position="381"/>
        <end position="400"/>
    </location>
</feature>
<dbReference type="Proteomes" id="UP000318571">
    <property type="component" value="Chromosome 10"/>
</dbReference>